<feature type="transmembrane region" description="Helical" evidence="6">
    <location>
        <begin position="129"/>
        <end position="150"/>
    </location>
</feature>
<feature type="transmembrane region" description="Helical" evidence="6">
    <location>
        <begin position="12"/>
        <end position="33"/>
    </location>
</feature>
<evidence type="ECO:0000313" key="7">
    <source>
        <dbReference type="EMBL" id="AWG25710.1"/>
    </source>
</evidence>
<dbReference type="PANTHER" id="PTHR30250">
    <property type="entry name" value="PST FAMILY PREDICTED COLANIC ACID TRANSPORTER"/>
    <property type="match status" value="1"/>
</dbReference>
<dbReference type="GO" id="GO:0005886">
    <property type="term" value="C:plasma membrane"/>
    <property type="evidence" value="ECO:0007669"/>
    <property type="project" value="UniProtKB-SubCell"/>
</dbReference>
<feature type="transmembrane region" description="Helical" evidence="6">
    <location>
        <begin position="157"/>
        <end position="180"/>
    </location>
</feature>
<reference evidence="7 8" key="1">
    <citation type="submission" date="2017-04" db="EMBL/GenBank/DDBJ databases">
        <title>Complete genome sequence of Flavobacterium kingsejong AJ004.</title>
        <authorList>
            <person name="Lee P.C."/>
        </authorList>
    </citation>
    <scope>NUCLEOTIDE SEQUENCE [LARGE SCALE GENOMIC DNA]</scope>
    <source>
        <strain evidence="7 8">AJ004</strain>
    </source>
</reference>
<evidence type="ECO:0000256" key="6">
    <source>
        <dbReference type="SAM" id="Phobius"/>
    </source>
</evidence>
<dbReference type="OrthoDB" id="9769862at2"/>
<proteinExistence type="predicted"/>
<feature type="transmembrane region" description="Helical" evidence="6">
    <location>
        <begin position="310"/>
        <end position="332"/>
    </location>
</feature>
<dbReference type="InterPro" id="IPR050833">
    <property type="entry name" value="Poly_Biosynth_Transport"/>
</dbReference>
<dbReference type="RefSeq" id="WP_108737283.1">
    <property type="nucleotide sequence ID" value="NZ_CP020919.1"/>
</dbReference>
<evidence type="ECO:0000256" key="3">
    <source>
        <dbReference type="ARBA" id="ARBA00022692"/>
    </source>
</evidence>
<feature type="transmembrane region" description="Helical" evidence="6">
    <location>
        <begin position="375"/>
        <end position="395"/>
    </location>
</feature>
<sequence>MRNESTETSHKTILKATGIFAFTQVFKIMIGVIGSKFVAVFLGPAGIGILGLLNNTLAIIGSVTGLGLNISGVREVAMASTEEDPIRFSSRLIILKRWSVMVGITGFLVTLLFSPLLSRLTFGSADYTIWFVMLAFNFIFSAVASSHAAILQGLRMLKLFAVSNVISSFLVAVVTVPIYYFFRMEGIVPALFLASSINLLVNWYFTRNLIPEKVSITLAETIAKGKPLLKIGFLLSLNVIFGQLCVYCIKWYLNGSGSTSEILGLYEVSTVILVSYVGMIFNAMGTDFYPRLTAIAKDNGKVRTLVNDQIEIALLLITPAILFFYFLSPLIIELLYTKDFLGVLLILRAALFAVIIKGVIWPLGFIILSKGNNMLYFVQEIISDLLNIALTIGLYHYYGLIGIGIASVIHFALYGFYIYYIVNRNYNFSFRTETLRIIGGTVFLGSLATAVVFYMDYPYAYFPLGGLFIIATLFSSRQLNRKIDLKSYLEKIRDKIRKRS</sequence>
<evidence type="ECO:0000256" key="2">
    <source>
        <dbReference type="ARBA" id="ARBA00022475"/>
    </source>
</evidence>
<keyword evidence="8" id="KW-1185">Reference proteome</keyword>
<dbReference type="AlphaFoldDB" id="A0A2S1LPM8"/>
<comment type="subcellular location">
    <subcellularLocation>
        <location evidence="1">Cell membrane</location>
        <topology evidence="1">Multi-pass membrane protein</topology>
    </subcellularLocation>
</comment>
<feature type="transmembrane region" description="Helical" evidence="6">
    <location>
        <begin position="98"/>
        <end position="117"/>
    </location>
</feature>
<keyword evidence="5 6" id="KW-0472">Membrane</keyword>
<feature type="transmembrane region" description="Helical" evidence="6">
    <location>
        <begin position="265"/>
        <end position="289"/>
    </location>
</feature>
<evidence type="ECO:0000256" key="4">
    <source>
        <dbReference type="ARBA" id="ARBA00022989"/>
    </source>
</evidence>
<gene>
    <name evidence="7" type="ORF">FK004_11020</name>
</gene>
<dbReference type="PANTHER" id="PTHR30250:SF11">
    <property type="entry name" value="O-ANTIGEN TRANSPORTER-RELATED"/>
    <property type="match status" value="1"/>
</dbReference>
<feature type="transmembrane region" description="Helical" evidence="6">
    <location>
        <begin position="459"/>
        <end position="476"/>
    </location>
</feature>
<evidence type="ECO:0000313" key="8">
    <source>
        <dbReference type="Proteomes" id="UP000244677"/>
    </source>
</evidence>
<keyword evidence="2" id="KW-1003">Cell membrane</keyword>
<feature type="transmembrane region" description="Helical" evidence="6">
    <location>
        <begin position="434"/>
        <end position="453"/>
    </location>
</feature>
<feature type="transmembrane region" description="Helical" evidence="6">
    <location>
        <begin position="45"/>
        <end position="68"/>
    </location>
</feature>
<feature type="transmembrane region" description="Helical" evidence="6">
    <location>
        <begin position="231"/>
        <end position="253"/>
    </location>
</feature>
<feature type="transmembrane region" description="Helical" evidence="6">
    <location>
        <begin position="344"/>
        <end position="368"/>
    </location>
</feature>
<evidence type="ECO:0000256" key="1">
    <source>
        <dbReference type="ARBA" id="ARBA00004651"/>
    </source>
</evidence>
<keyword evidence="4 6" id="KW-1133">Transmembrane helix</keyword>
<dbReference type="EMBL" id="CP020919">
    <property type="protein sequence ID" value="AWG25710.1"/>
    <property type="molecule type" value="Genomic_DNA"/>
</dbReference>
<evidence type="ECO:0000256" key="5">
    <source>
        <dbReference type="ARBA" id="ARBA00023136"/>
    </source>
</evidence>
<accession>A0A2S1LPM8</accession>
<dbReference type="KEGG" id="fki:FK004_11020"/>
<keyword evidence="3 6" id="KW-0812">Transmembrane</keyword>
<organism evidence="7 8">
    <name type="scientific">Flavobacterium kingsejongi</name>
    <dbReference type="NCBI Taxonomy" id="1678728"/>
    <lineage>
        <taxon>Bacteria</taxon>
        <taxon>Pseudomonadati</taxon>
        <taxon>Bacteroidota</taxon>
        <taxon>Flavobacteriia</taxon>
        <taxon>Flavobacteriales</taxon>
        <taxon>Flavobacteriaceae</taxon>
        <taxon>Flavobacterium</taxon>
    </lineage>
</organism>
<protein>
    <submittedName>
        <fullName evidence="7">Uncharacterized protein</fullName>
    </submittedName>
</protein>
<dbReference type="Pfam" id="PF13440">
    <property type="entry name" value="Polysacc_synt_3"/>
    <property type="match status" value="1"/>
</dbReference>
<dbReference type="Proteomes" id="UP000244677">
    <property type="component" value="Chromosome"/>
</dbReference>
<name>A0A2S1LPM8_9FLAO</name>
<feature type="transmembrane region" description="Helical" evidence="6">
    <location>
        <begin position="186"/>
        <end position="205"/>
    </location>
</feature>
<feature type="transmembrane region" description="Helical" evidence="6">
    <location>
        <begin position="401"/>
        <end position="422"/>
    </location>
</feature>